<dbReference type="VEuPathDB" id="FungiDB:FUN_013810"/>
<organism evidence="2 3">
    <name type="scientific">Rhizophagus irregularis</name>
    <dbReference type="NCBI Taxonomy" id="588596"/>
    <lineage>
        <taxon>Eukaryota</taxon>
        <taxon>Fungi</taxon>
        <taxon>Fungi incertae sedis</taxon>
        <taxon>Mucoromycota</taxon>
        <taxon>Glomeromycotina</taxon>
        <taxon>Glomeromycetes</taxon>
        <taxon>Glomerales</taxon>
        <taxon>Glomeraceae</taxon>
        <taxon>Rhizophagus</taxon>
    </lineage>
</organism>
<dbReference type="EMBL" id="LLXJ01000028">
    <property type="protein sequence ID" value="PKC17034.1"/>
    <property type="molecule type" value="Genomic_DNA"/>
</dbReference>
<dbReference type="VEuPathDB" id="FungiDB:RhiirA1_457640"/>
<feature type="compositionally biased region" description="Polar residues" evidence="1">
    <location>
        <begin position="499"/>
        <end position="522"/>
    </location>
</feature>
<evidence type="ECO:0000256" key="1">
    <source>
        <dbReference type="SAM" id="MobiDB-lite"/>
    </source>
</evidence>
<evidence type="ECO:0000313" key="2">
    <source>
        <dbReference type="EMBL" id="PKC17034.1"/>
    </source>
</evidence>
<proteinExistence type="predicted"/>
<comment type="caution">
    <text evidence="2">The sequence shown here is derived from an EMBL/GenBank/DDBJ whole genome shotgun (WGS) entry which is preliminary data.</text>
</comment>
<sequence>MPIRHQSGTNQLPDCWHIVYKYAQFVNYRDLRGFVKKVADRVEKPYSEFIDFGLYKSRFSFQLLGSAKEDRVKRPAVSSSKIIWVAYIVQPKSDYSKIWPQIFSPEKPEKNEFQSIEDETALSKGAGLVTAKYEWLEIGHIRKGFVNFQAKSYKAYPICGIKYERDQLYGFLRSNGYFVLKCYRQNQYKPDHKGLTFGEVSGIIKPKERPKWELNDRLINVVKNPHLLSELSRKNINVKETEEAPEAYPDFLSSVCSMTLIRSPVDTANYGILITSVIIQKFNSADKYSTGKIKALRGILNSLAGNRENFPCFIWISYRKTFTNETKAKIEILQNLGLHVCQYQKVEGSLAISDWNVIIIQIESIHHIELHGRRSYVVILDEDNVVIRQMSSGEKKENPEPWPFLSMEKNPERARELLTWIRDAIKAKKLSDPVFTESGTHNTWPFNEFLKQEPYKTIPKKLRDYGSKHASRIYGGDNYAIGDTESEDSGPESDHESVSKASDSPKPQTQASSPASQPNPQHQAKRKSQQTMDMDSIGPRKMLIYVRYQGA</sequence>
<protein>
    <submittedName>
        <fullName evidence="2">Uncharacterized protein</fullName>
    </submittedName>
</protein>
<gene>
    <name evidence="2" type="ORF">RhiirA5_406408</name>
</gene>
<feature type="region of interest" description="Disordered" evidence="1">
    <location>
        <begin position="473"/>
        <end position="540"/>
    </location>
</feature>
<name>A0A2N0QD87_9GLOM</name>
<accession>A0A2N0QD87</accession>
<evidence type="ECO:0000313" key="3">
    <source>
        <dbReference type="Proteomes" id="UP000232722"/>
    </source>
</evidence>
<reference evidence="2 3" key="2">
    <citation type="submission" date="2017-09" db="EMBL/GenBank/DDBJ databases">
        <title>Extensive intraspecific genome diversity in a model arbuscular mycorrhizal fungus.</title>
        <authorList>
            <person name="Chen E.C."/>
            <person name="Morin E."/>
            <person name="Beaudet D."/>
            <person name="Noel J."/>
            <person name="Ndikumana S."/>
            <person name="Charron P."/>
            <person name="St-Onge C."/>
            <person name="Giorgi J."/>
            <person name="Grigoriev I.V."/>
            <person name="Roux C."/>
            <person name="Martin F.M."/>
            <person name="Corradi N."/>
        </authorList>
    </citation>
    <scope>NUCLEOTIDE SEQUENCE [LARGE SCALE GENOMIC DNA]</scope>
    <source>
        <strain evidence="2 3">A5</strain>
    </source>
</reference>
<dbReference type="Proteomes" id="UP000232722">
    <property type="component" value="Unassembled WGS sequence"/>
</dbReference>
<dbReference type="AlphaFoldDB" id="A0A2N0QD87"/>
<reference evidence="2 3" key="1">
    <citation type="submission" date="2016-04" db="EMBL/GenBank/DDBJ databases">
        <title>Genome analyses suggest a sexual origin of heterokaryosis in a supposedly ancient asexual fungus.</title>
        <authorList>
            <person name="Ropars J."/>
            <person name="Sedzielewska K."/>
            <person name="Noel J."/>
            <person name="Charron P."/>
            <person name="Farinelli L."/>
            <person name="Marton T."/>
            <person name="Kruger M."/>
            <person name="Pelin A."/>
            <person name="Brachmann A."/>
            <person name="Corradi N."/>
        </authorList>
    </citation>
    <scope>NUCLEOTIDE SEQUENCE [LARGE SCALE GENOMIC DNA]</scope>
    <source>
        <strain evidence="2 3">A5</strain>
    </source>
</reference>
<dbReference type="VEuPathDB" id="FungiDB:RhiirFUN_024121"/>